<keyword evidence="2" id="KW-1185">Reference proteome</keyword>
<sequence>MEEEIRNGVRIRKHYKTSTKISEDGLIVEKEFIDKADGGKLKKYNPKINVGSEGLRYIENKQYGRVHIQDLVADCFCPPKPNDGKDYVLVHKDGNLQNDHYKNLEWMERKQAYPNTPATLEKEVKMTYGIKVRRDGKVYQKGKLLSVGMTSGGMDTDIVGVIEPFVEYEVHHRQWKRYEWKRINVDRLMEIAGYVNGNKEQFKDPAILHKDNDWLNFNSDNLEWTDRSDPRYREYHNRKVDDMNALGRKWNGDKWDYMEKQDRFQHV</sequence>
<reference evidence="1" key="1">
    <citation type="submission" date="2020-08" db="EMBL/GenBank/DDBJ databases">
        <authorList>
            <person name="Cejkova D."/>
            <person name="Kubasova T."/>
            <person name="Jahodarova E."/>
            <person name="Rychlik I."/>
        </authorList>
    </citation>
    <scope>NUCLEOTIDE SEQUENCE</scope>
    <source>
        <strain evidence="1">An824</strain>
    </source>
</reference>
<evidence type="ECO:0000313" key="2">
    <source>
        <dbReference type="Proteomes" id="UP000706891"/>
    </source>
</evidence>
<dbReference type="SUPFAM" id="SSF54060">
    <property type="entry name" value="His-Me finger endonucleases"/>
    <property type="match status" value="1"/>
</dbReference>
<dbReference type="Proteomes" id="UP000706891">
    <property type="component" value="Unassembled WGS sequence"/>
</dbReference>
<name>A0A938WT33_9BACT</name>
<protein>
    <recommendedName>
        <fullName evidence="3">HNH nuclease domain-containing protein</fullName>
    </recommendedName>
</protein>
<evidence type="ECO:0008006" key="3">
    <source>
        <dbReference type="Google" id="ProtNLM"/>
    </source>
</evidence>
<dbReference type="InterPro" id="IPR044925">
    <property type="entry name" value="His-Me_finger_sf"/>
</dbReference>
<gene>
    <name evidence="1" type="ORF">H6A34_09615</name>
</gene>
<evidence type="ECO:0000313" key="1">
    <source>
        <dbReference type="EMBL" id="MBM6674131.1"/>
    </source>
</evidence>
<dbReference type="Gene3D" id="3.90.75.20">
    <property type="match status" value="1"/>
</dbReference>
<reference evidence="1" key="2">
    <citation type="journal article" date="2021" name="Sci. Rep.">
        <title>The distribution of antibiotic resistance genes in chicken gut microbiota commensals.</title>
        <authorList>
            <person name="Juricova H."/>
            <person name="Matiasovicova J."/>
            <person name="Kubasova T."/>
            <person name="Cejkova D."/>
            <person name="Rychlik I."/>
        </authorList>
    </citation>
    <scope>NUCLEOTIDE SEQUENCE</scope>
    <source>
        <strain evidence="1">An824</strain>
    </source>
</reference>
<dbReference type="AlphaFoldDB" id="A0A938WT33"/>
<proteinExistence type="predicted"/>
<dbReference type="EMBL" id="JACJJG010000055">
    <property type="protein sequence ID" value="MBM6674131.1"/>
    <property type="molecule type" value="Genomic_DNA"/>
</dbReference>
<organism evidence="1 2">
    <name type="scientific">Marseilla massiliensis</name>
    <dbReference type="NCBI Taxonomy" id="1841864"/>
    <lineage>
        <taxon>Bacteria</taxon>
        <taxon>Pseudomonadati</taxon>
        <taxon>Bacteroidota</taxon>
        <taxon>Bacteroidia</taxon>
        <taxon>Bacteroidales</taxon>
        <taxon>Prevotellaceae</taxon>
        <taxon>Marseilla</taxon>
    </lineage>
</organism>
<dbReference type="RefSeq" id="WP_205105203.1">
    <property type="nucleotide sequence ID" value="NZ_JACJJG010000055.1"/>
</dbReference>
<accession>A0A938WT33</accession>
<comment type="caution">
    <text evidence="1">The sequence shown here is derived from an EMBL/GenBank/DDBJ whole genome shotgun (WGS) entry which is preliminary data.</text>
</comment>